<feature type="compositionally biased region" description="Polar residues" evidence="3">
    <location>
        <begin position="1062"/>
        <end position="1071"/>
    </location>
</feature>
<dbReference type="PANTHER" id="PTHR21481">
    <property type="entry name" value="PROTEIN CLEC16A"/>
    <property type="match status" value="1"/>
</dbReference>
<feature type="compositionally biased region" description="Low complexity" evidence="3">
    <location>
        <begin position="935"/>
        <end position="963"/>
    </location>
</feature>
<feature type="compositionally biased region" description="Polar residues" evidence="3">
    <location>
        <begin position="1024"/>
        <end position="1039"/>
    </location>
</feature>
<evidence type="ECO:0000259" key="4">
    <source>
        <dbReference type="Pfam" id="PF09758"/>
    </source>
</evidence>
<dbReference type="Pfam" id="PF09758">
    <property type="entry name" value="FPL"/>
    <property type="match status" value="1"/>
</dbReference>
<evidence type="ECO:0000256" key="1">
    <source>
        <dbReference type="ARBA" id="ARBA00006441"/>
    </source>
</evidence>
<evidence type="ECO:0000256" key="3">
    <source>
        <dbReference type="SAM" id="MobiDB-lite"/>
    </source>
</evidence>
<protein>
    <submittedName>
        <fullName evidence="6">Uncharacterized protein</fullName>
    </submittedName>
</protein>
<dbReference type="STRING" id="400727.A0A2T7PZ30"/>
<evidence type="ECO:0000259" key="5">
    <source>
        <dbReference type="Pfam" id="PF19439"/>
    </source>
</evidence>
<dbReference type="InterPro" id="IPR019155">
    <property type="entry name" value="CLEC16A/TT9_N"/>
</dbReference>
<dbReference type="GO" id="GO:1901096">
    <property type="term" value="P:regulation of autophagosome maturation"/>
    <property type="evidence" value="ECO:0007669"/>
    <property type="project" value="TreeGrafter"/>
</dbReference>
<dbReference type="InterPro" id="IPR045820">
    <property type="entry name" value="CLEC16A/TT9_C"/>
</dbReference>
<dbReference type="PANTHER" id="PTHR21481:SF0">
    <property type="entry name" value="PROTEIN CLEC16A"/>
    <property type="match status" value="1"/>
</dbReference>
<evidence type="ECO:0000313" key="6">
    <source>
        <dbReference type="EMBL" id="PVD38671.1"/>
    </source>
</evidence>
<organism evidence="6 7">
    <name type="scientific">Pomacea canaliculata</name>
    <name type="common">Golden apple snail</name>
    <dbReference type="NCBI Taxonomy" id="400727"/>
    <lineage>
        <taxon>Eukaryota</taxon>
        <taxon>Metazoa</taxon>
        <taxon>Spiralia</taxon>
        <taxon>Lophotrochozoa</taxon>
        <taxon>Mollusca</taxon>
        <taxon>Gastropoda</taxon>
        <taxon>Caenogastropoda</taxon>
        <taxon>Architaenioglossa</taxon>
        <taxon>Ampullarioidea</taxon>
        <taxon>Ampullariidae</taxon>
        <taxon>Pomacea</taxon>
    </lineage>
</organism>
<sequence length="1232" mass="139048">MFSKQRTWLSGALWKPKNPHSLEHLKYLHNLLCKNQQVTEQNRSLLVETLRSISEILIWGDQNDSSVFDFFLEKNMLSFFLRYLQQRCGRYICVQLLQTLNILFENIRNETSLYYLLSNNHVNSIIVHKFDFSDEEVMAYYISFLKTLSLKLNKHTIHFFYNEHTNDFALYTEAIKFFNHSEAMVRIAVRTITLNVFRVDDKAMLRYIRDRTAAPYFSNLVWFIGNHILDLDLCVRHDMDHRSRDRLSDLVAEHLDHLHYLNDILCIGLDTLNLVLIHHLLNNLFIPLYVYSLTKRKKFDDPQDDRKHVSSVVSLFLLSQVFLIMHHRQLTQQLAEVIFHGDIFLTQTEGMQNSPKAGIREFRAPAESLEKTLENNRPKKRHIQTAPPSVGQEDGAVGETEEGSSTFYLTREEHTDTVSSPSTEGALSPISEVCSADTELSSPTQNSTDEEKLIGLSHRMAIPSGMPDHPLPFTLENRPYLETIFNALECMENDYSALFALCLLYAIGHNEGISQTLLDGVMMPTERSKSKDNYNILLVERLIRIIEQACQSGSKVRLATLEVSIKLLKQLVVREHRSYLQDRHLACIENARECSTQRLRNFYKSEEIFLDMFEDEYREMKNRPLNVEYLMQDASILLPPTGTPLTGIDFNKRLPCGEVERTRKAIRVFFSVRELSLCLMNETEAQLPLTKEDNCIKVNDVLDLNNSDLIACTVLMRESRRQERRFLVIDPMQLILVEPDSKRLGWGVVRFVGFLQDVEVSGDKDDSRLLHVVVHKPSSSIHSRSHPILSARFIFDDHIRCMAAKQRLLKGRQRARLQKMQAIERLLDIPPAPDGTRSRSIPIPGRSHPVRPTSSSSSTTSSPVSTQSQGRGSRRISAEQKRHLQAKAAQRSKSRQVMGPSMGTGLRSGVSPARDGVEMGEEATSAMAVQSLNQNISSNNSSGSERMSGSSRSSGRLVSAGSRGNQGDEARLEIPLEDLSTSSKQHRSLSFERARLARLAREAGVRTNHGHHQAVHHTLMMRSHSLSPHRSRQETSSLMSRKDPRRQSAPQTLATSFKAPSILQTILSQSGSDRRPQITCSGSSSDDSPDSGRARSWSGGAPKTLLPASAPSLSLMDSIGHSRRSISAAMLLPPERTTVVRRCEEEEEEETSRSTTLEVGSGDQGKSTDSALSSDETGPSSSDITPSSETSLSDLALGSEIRPSASTRDRSTSSQLTQLAQLVQEHYAYSCY</sequence>
<dbReference type="Proteomes" id="UP000245119">
    <property type="component" value="Linkage Group LG1"/>
</dbReference>
<comment type="caution">
    <text evidence="6">The sequence shown here is derived from an EMBL/GenBank/DDBJ whole genome shotgun (WGS) entry which is preliminary data.</text>
</comment>
<feature type="region of interest" description="Disordered" evidence="3">
    <location>
        <begin position="1137"/>
        <end position="1215"/>
    </location>
</feature>
<keyword evidence="7" id="KW-1185">Reference proteome</keyword>
<feature type="compositionally biased region" description="Low complexity" evidence="3">
    <location>
        <begin position="846"/>
        <end position="869"/>
    </location>
</feature>
<feature type="compositionally biased region" description="Polar residues" evidence="3">
    <location>
        <begin position="1164"/>
        <end position="1178"/>
    </location>
</feature>
<feature type="region of interest" description="Disordered" evidence="3">
    <location>
        <begin position="1022"/>
        <end position="1109"/>
    </location>
</feature>
<dbReference type="GO" id="GO:0006914">
    <property type="term" value="P:autophagy"/>
    <property type="evidence" value="ECO:0007669"/>
    <property type="project" value="UniProtKB-KW"/>
</dbReference>
<reference evidence="6 7" key="1">
    <citation type="submission" date="2018-04" db="EMBL/GenBank/DDBJ databases">
        <title>The genome of golden apple snail Pomacea canaliculata provides insight into stress tolerance and invasive adaptation.</title>
        <authorList>
            <person name="Liu C."/>
            <person name="Liu B."/>
            <person name="Ren Y."/>
            <person name="Zhang Y."/>
            <person name="Wang H."/>
            <person name="Li S."/>
            <person name="Jiang F."/>
            <person name="Yin L."/>
            <person name="Zhang G."/>
            <person name="Qian W."/>
            <person name="Fan W."/>
        </authorList>
    </citation>
    <scope>NUCLEOTIDE SEQUENCE [LARGE SCALE GENOMIC DNA]</scope>
    <source>
        <strain evidence="6">SZHN2017</strain>
        <tissue evidence="6">Muscle</tissue>
    </source>
</reference>
<comment type="similarity">
    <text evidence="1">Belongs to the CLEC16A/gop-1 family.</text>
</comment>
<dbReference type="GO" id="GO:0005794">
    <property type="term" value="C:Golgi apparatus"/>
    <property type="evidence" value="ECO:0007669"/>
    <property type="project" value="TreeGrafter"/>
</dbReference>
<evidence type="ECO:0000256" key="2">
    <source>
        <dbReference type="ARBA" id="ARBA00023006"/>
    </source>
</evidence>
<evidence type="ECO:0000313" key="7">
    <source>
        <dbReference type="Proteomes" id="UP000245119"/>
    </source>
</evidence>
<dbReference type="EMBL" id="PZQS01000001">
    <property type="protein sequence ID" value="PVD38671.1"/>
    <property type="molecule type" value="Genomic_DNA"/>
</dbReference>
<keyword evidence="2" id="KW-0072">Autophagy</keyword>
<dbReference type="AlphaFoldDB" id="A0A2T7PZ30"/>
<feature type="compositionally biased region" description="Low complexity" evidence="3">
    <location>
        <begin position="1179"/>
        <end position="1193"/>
    </location>
</feature>
<proteinExistence type="inferred from homology"/>
<dbReference type="GO" id="GO:0005770">
    <property type="term" value="C:late endosome"/>
    <property type="evidence" value="ECO:0007669"/>
    <property type="project" value="TreeGrafter"/>
</dbReference>
<feature type="domain" description="FPL" evidence="4">
    <location>
        <begin position="50"/>
        <end position="197"/>
    </location>
</feature>
<gene>
    <name evidence="6" type="ORF">C0Q70_01290</name>
</gene>
<feature type="region of interest" description="Disordered" evidence="3">
    <location>
        <begin position="371"/>
        <end position="403"/>
    </location>
</feature>
<dbReference type="InterPro" id="IPR039272">
    <property type="entry name" value="CLEC16A/TT9"/>
</dbReference>
<accession>A0A2T7PZ30</accession>
<name>A0A2T7PZ30_POMCA</name>
<dbReference type="OrthoDB" id="294052at2759"/>
<feature type="region of interest" description="Disordered" evidence="3">
    <location>
        <begin position="935"/>
        <end position="975"/>
    </location>
</feature>
<dbReference type="GO" id="GO:0016197">
    <property type="term" value="P:endosomal transport"/>
    <property type="evidence" value="ECO:0007669"/>
    <property type="project" value="TreeGrafter"/>
</dbReference>
<dbReference type="Pfam" id="PF19439">
    <property type="entry name" value="CLEC16A_C"/>
    <property type="match status" value="1"/>
</dbReference>
<dbReference type="GO" id="GO:0007034">
    <property type="term" value="P:vacuolar transport"/>
    <property type="evidence" value="ECO:0007669"/>
    <property type="project" value="TreeGrafter"/>
</dbReference>
<feature type="region of interest" description="Disordered" evidence="3">
    <location>
        <begin position="827"/>
        <end position="923"/>
    </location>
</feature>
<feature type="domain" description="CLEC16A/TT9 C-terminal" evidence="5">
    <location>
        <begin position="242"/>
        <end position="882"/>
    </location>
</feature>